<dbReference type="OrthoDB" id="9807055at2"/>
<dbReference type="Pfam" id="PF00877">
    <property type="entry name" value="NLPC_P60"/>
    <property type="match status" value="1"/>
</dbReference>
<keyword evidence="4" id="KW-0788">Thiol protease</keyword>
<dbReference type="PANTHER" id="PTHR47053">
    <property type="entry name" value="MUREIN DD-ENDOPEPTIDASE MEPH-RELATED"/>
    <property type="match status" value="1"/>
</dbReference>
<evidence type="ECO:0000256" key="2">
    <source>
        <dbReference type="ARBA" id="ARBA00022670"/>
    </source>
</evidence>
<dbReference type="GO" id="GO:0006508">
    <property type="term" value="P:proteolysis"/>
    <property type="evidence" value="ECO:0007669"/>
    <property type="project" value="UniProtKB-KW"/>
</dbReference>
<evidence type="ECO:0000256" key="4">
    <source>
        <dbReference type="ARBA" id="ARBA00022807"/>
    </source>
</evidence>
<feature type="chain" id="PRO_5011743393" evidence="5">
    <location>
        <begin position="20"/>
        <end position="193"/>
    </location>
</feature>
<dbReference type="InterPro" id="IPR000064">
    <property type="entry name" value="NLP_P60_dom"/>
</dbReference>
<feature type="domain" description="NlpC/P60" evidence="6">
    <location>
        <begin position="46"/>
        <end position="170"/>
    </location>
</feature>
<feature type="signal peptide" evidence="5">
    <location>
        <begin position="1"/>
        <end position="19"/>
    </location>
</feature>
<dbReference type="SUPFAM" id="SSF54001">
    <property type="entry name" value="Cysteine proteinases"/>
    <property type="match status" value="1"/>
</dbReference>
<keyword evidence="2" id="KW-0645">Protease</keyword>
<gene>
    <name evidence="7" type="ORF">SAMN02745977_01099</name>
</gene>
<evidence type="ECO:0000313" key="8">
    <source>
        <dbReference type="Proteomes" id="UP000199531"/>
    </source>
</evidence>
<evidence type="ECO:0000256" key="3">
    <source>
        <dbReference type="ARBA" id="ARBA00022801"/>
    </source>
</evidence>
<dbReference type="RefSeq" id="WP_091814818.1">
    <property type="nucleotide sequence ID" value="NZ_FOCW01000001.1"/>
</dbReference>
<dbReference type="InterPro" id="IPR051202">
    <property type="entry name" value="Peptidase_C40"/>
</dbReference>
<evidence type="ECO:0000313" key="7">
    <source>
        <dbReference type="EMBL" id="SEN32534.1"/>
    </source>
</evidence>
<keyword evidence="3 7" id="KW-0378">Hydrolase</keyword>
<dbReference type="PROSITE" id="PS51935">
    <property type="entry name" value="NLPC_P60"/>
    <property type="match status" value="1"/>
</dbReference>
<comment type="similarity">
    <text evidence="1">Belongs to the peptidase C40 family.</text>
</comment>
<reference evidence="7 8" key="1">
    <citation type="submission" date="2016-10" db="EMBL/GenBank/DDBJ databases">
        <authorList>
            <person name="de Groot N.N."/>
        </authorList>
    </citation>
    <scope>NUCLEOTIDE SEQUENCE [LARGE SCALE GENOMIC DNA]</scope>
    <source>
        <strain evidence="7 8">DSM 15123</strain>
    </source>
</reference>
<dbReference type="EMBL" id="FOCW01000001">
    <property type="protein sequence ID" value="SEN32534.1"/>
    <property type="molecule type" value="Genomic_DNA"/>
</dbReference>
<evidence type="ECO:0000256" key="1">
    <source>
        <dbReference type="ARBA" id="ARBA00007074"/>
    </source>
</evidence>
<organism evidence="7 8">
    <name type="scientific">Brachymonas denitrificans DSM 15123</name>
    <dbReference type="NCBI Taxonomy" id="1121117"/>
    <lineage>
        <taxon>Bacteria</taxon>
        <taxon>Pseudomonadati</taxon>
        <taxon>Pseudomonadota</taxon>
        <taxon>Betaproteobacteria</taxon>
        <taxon>Burkholderiales</taxon>
        <taxon>Comamonadaceae</taxon>
        <taxon>Brachymonas</taxon>
    </lineage>
</organism>
<dbReference type="Gene3D" id="3.90.1720.10">
    <property type="entry name" value="endopeptidase domain like (from Nostoc punctiforme)"/>
    <property type="match status" value="1"/>
</dbReference>
<dbReference type="PANTHER" id="PTHR47053:SF1">
    <property type="entry name" value="MUREIN DD-ENDOPEPTIDASE MEPH-RELATED"/>
    <property type="match status" value="1"/>
</dbReference>
<protein>
    <submittedName>
        <fullName evidence="7">Cell wall-associated hydrolase, NlpC family</fullName>
    </submittedName>
</protein>
<evidence type="ECO:0000259" key="6">
    <source>
        <dbReference type="PROSITE" id="PS51935"/>
    </source>
</evidence>
<evidence type="ECO:0000256" key="5">
    <source>
        <dbReference type="SAM" id="SignalP"/>
    </source>
</evidence>
<sequence>MKKLSALLFVGLFASAAHASPSDELDSFLQEGRIGSQIQHVGQNVRNTASDLVSTAMGFIGVPYRYGGTSAESGFDCSGFVRATYEKTLGKVLPRRAADQAAATQSISRSELRPGDLVFFNTMRRAFSHVGIYVGDGKFIHAPRSGARVRVESMDGSYWSSRFNGARRVPGSEGIASTITTKTAFDIASQVGN</sequence>
<dbReference type="STRING" id="1121117.SAMN02745977_01099"/>
<dbReference type="AlphaFoldDB" id="A0A1H8FLZ7"/>
<proteinExistence type="inferred from homology"/>
<name>A0A1H8FLZ7_9BURK</name>
<accession>A0A1H8FLZ7</accession>
<keyword evidence="5" id="KW-0732">Signal</keyword>
<dbReference type="InterPro" id="IPR038765">
    <property type="entry name" value="Papain-like_cys_pep_sf"/>
</dbReference>
<dbReference type="GO" id="GO:0008234">
    <property type="term" value="F:cysteine-type peptidase activity"/>
    <property type="evidence" value="ECO:0007669"/>
    <property type="project" value="UniProtKB-KW"/>
</dbReference>
<dbReference type="Proteomes" id="UP000199531">
    <property type="component" value="Unassembled WGS sequence"/>
</dbReference>
<keyword evidence="8" id="KW-1185">Reference proteome</keyword>